<keyword evidence="4" id="KW-0411">Iron-sulfur</keyword>
<dbReference type="GO" id="GO:0051536">
    <property type="term" value="F:iron-sulfur cluster binding"/>
    <property type="evidence" value="ECO:0007669"/>
    <property type="project" value="UniProtKB-KW"/>
</dbReference>
<dbReference type="InterPro" id="IPR001030">
    <property type="entry name" value="Acoase/IPM_deHydtase_lsu_aba"/>
</dbReference>
<reference evidence="8" key="1">
    <citation type="submission" date="2017-06" db="EMBL/GenBank/DDBJ databases">
        <title>Herbaspirillum phytohormonus sp. nov., isolated from the root nodule of Robinia pseudoacacia in lead-zinc mine.</title>
        <authorList>
            <person name="Fan M."/>
            <person name="Lin Y."/>
        </authorList>
    </citation>
    <scope>NUCLEOTIDE SEQUENCE [LARGE SCALE GENOMIC DNA]</scope>
    <source>
        <strain evidence="8">SC-089</strain>
    </source>
</reference>
<keyword evidence="3" id="KW-0408">Iron</keyword>
<evidence type="ECO:0000313" key="8">
    <source>
        <dbReference type="Proteomes" id="UP000214603"/>
    </source>
</evidence>
<gene>
    <name evidence="7" type="ORF">CEY11_09745</name>
</gene>
<evidence type="ECO:0000256" key="2">
    <source>
        <dbReference type="ARBA" id="ARBA00022723"/>
    </source>
</evidence>
<evidence type="ECO:0000256" key="4">
    <source>
        <dbReference type="ARBA" id="ARBA00023014"/>
    </source>
</evidence>
<feature type="domain" description="Aconitase/3-isopropylmalate dehydratase large subunit alpha/beta/alpha" evidence="6">
    <location>
        <begin position="291"/>
        <end position="413"/>
    </location>
</feature>
<sequence>MNRSRKMGMTISEKLLAQASGRDRVKPGEIVSPIPELVIVHDGYLETAYEQLKEIGYRSIANPERVMVVTDHNVIQVTPRAVERSRANRRIAAEWKVGHFFDVGRGGHGHIFPMEAGFVRPGMFLFSYDMHCTNFGAIGAFALRAGPDIPVVLATGTLWTIVPETLRIELVGRYRPGVHARDLGFRLSSDLTSGRHGVEFDHRVVEFGGEQVEAMPVAERIALCNTLTEIGVNNVMFPPMSIDGKRVARPVASDPDAHYESRLTLDLEQLVPQVALPGGPDRAADIGDAAGTPVDQAFLGSCGSGMYEDFKLAAKLLRGRKIAPNVRFFVVPGTVSIAKRLADEGIAQQFLDAGAMFLPAGCGPCTGGIGAPLGPGEVSISTAATNGVGRMGSKEARCYLASPITVTESAIAGHIVDPRTTGKPH</sequence>
<evidence type="ECO:0000313" key="7">
    <source>
        <dbReference type="EMBL" id="OWT62075.1"/>
    </source>
</evidence>
<organism evidence="7 8">
    <name type="scientific">Candidimonas nitroreducens</name>
    <dbReference type="NCBI Taxonomy" id="683354"/>
    <lineage>
        <taxon>Bacteria</taxon>
        <taxon>Pseudomonadati</taxon>
        <taxon>Pseudomonadota</taxon>
        <taxon>Betaproteobacteria</taxon>
        <taxon>Burkholderiales</taxon>
        <taxon>Alcaligenaceae</taxon>
        <taxon>Candidimonas</taxon>
    </lineage>
</organism>
<dbReference type="SUPFAM" id="SSF53732">
    <property type="entry name" value="Aconitase iron-sulfur domain"/>
    <property type="match status" value="1"/>
</dbReference>
<dbReference type="PANTHER" id="PTHR43822">
    <property type="entry name" value="HOMOACONITASE, MITOCHONDRIAL-RELATED"/>
    <property type="match status" value="1"/>
</dbReference>
<name>A0A225MLM5_9BURK</name>
<dbReference type="Gene3D" id="3.30.499.10">
    <property type="entry name" value="Aconitase, domain 3"/>
    <property type="match status" value="2"/>
</dbReference>
<dbReference type="GO" id="GO:0046872">
    <property type="term" value="F:metal ion binding"/>
    <property type="evidence" value="ECO:0007669"/>
    <property type="project" value="UniProtKB-KW"/>
</dbReference>
<dbReference type="PANTHER" id="PTHR43822:SF2">
    <property type="entry name" value="HOMOACONITASE, MITOCHONDRIAL"/>
    <property type="match status" value="1"/>
</dbReference>
<dbReference type="AlphaFoldDB" id="A0A225MLM5"/>
<comment type="caution">
    <text evidence="7">The sequence shown here is derived from an EMBL/GenBank/DDBJ whole genome shotgun (WGS) entry which is preliminary data.</text>
</comment>
<accession>A0A225MLM5</accession>
<dbReference type="InterPro" id="IPR050067">
    <property type="entry name" value="IPM_dehydratase_rel_enz"/>
</dbReference>
<dbReference type="EMBL" id="NJIH01000004">
    <property type="protein sequence ID" value="OWT62075.1"/>
    <property type="molecule type" value="Genomic_DNA"/>
</dbReference>
<evidence type="ECO:0000256" key="5">
    <source>
        <dbReference type="ARBA" id="ARBA00023239"/>
    </source>
</evidence>
<dbReference type="InterPro" id="IPR036008">
    <property type="entry name" value="Aconitase_4Fe-4S_dom"/>
</dbReference>
<protein>
    <submittedName>
        <fullName evidence="7">3-isopropylmalate dehydratase</fullName>
    </submittedName>
</protein>
<evidence type="ECO:0000256" key="3">
    <source>
        <dbReference type="ARBA" id="ARBA00023004"/>
    </source>
</evidence>
<keyword evidence="5" id="KW-0456">Lyase</keyword>
<comment type="subunit">
    <text evidence="1">Heterodimer of LeuC and LeuD.</text>
</comment>
<dbReference type="Pfam" id="PF00330">
    <property type="entry name" value="Aconitase"/>
    <property type="match status" value="2"/>
</dbReference>
<evidence type="ECO:0000259" key="6">
    <source>
        <dbReference type="Pfam" id="PF00330"/>
    </source>
</evidence>
<keyword evidence="2" id="KW-0479">Metal-binding</keyword>
<feature type="domain" description="Aconitase/3-isopropylmalate dehydratase large subunit alpha/beta/alpha" evidence="6">
    <location>
        <begin position="30"/>
        <end position="239"/>
    </location>
</feature>
<evidence type="ECO:0000256" key="1">
    <source>
        <dbReference type="ARBA" id="ARBA00011271"/>
    </source>
</evidence>
<proteinExistence type="predicted"/>
<dbReference type="GO" id="GO:0016829">
    <property type="term" value="F:lyase activity"/>
    <property type="evidence" value="ECO:0007669"/>
    <property type="project" value="UniProtKB-KW"/>
</dbReference>
<dbReference type="GO" id="GO:0043436">
    <property type="term" value="P:oxoacid metabolic process"/>
    <property type="evidence" value="ECO:0007669"/>
    <property type="project" value="UniProtKB-ARBA"/>
</dbReference>
<keyword evidence="8" id="KW-1185">Reference proteome</keyword>
<dbReference type="InterPro" id="IPR015931">
    <property type="entry name" value="Acnase/IPM_dHydase_lsu_aba_1/3"/>
</dbReference>
<dbReference type="Proteomes" id="UP000214603">
    <property type="component" value="Unassembled WGS sequence"/>
</dbReference>